<dbReference type="AlphaFoldDB" id="A0A9D5K8P2"/>
<comment type="caution">
    <text evidence="2">The sequence shown here is derived from an EMBL/GenBank/DDBJ whole genome shotgun (WGS) entry which is preliminary data.</text>
</comment>
<dbReference type="Proteomes" id="UP000630660">
    <property type="component" value="Unassembled WGS sequence"/>
</dbReference>
<proteinExistence type="predicted"/>
<evidence type="ECO:0000313" key="2">
    <source>
        <dbReference type="EMBL" id="MBD3364382.1"/>
    </source>
</evidence>
<dbReference type="SUPFAM" id="SSF143011">
    <property type="entry name" value="RelE-like"/>
    <property type="match status" value="1"/>
</dbReference>
<dbReference type="PANTHER" id="PTHR38813:SF1">
    <property type="entry name" value="TOXIN RELE1-RELATED"/>
    <property type="match status" value="1"/>
</dbReference>
<dbReference type="Pfam" id="PF05016">
    <property type="entry name" value="ParE_toxin"/>
    <property type="match status" value="1"/>
</dbReference>
<keyword evidence="1" id="KW-1277">Toxin-antitoxin system</keyword>
<protein>
    <submittedName>
        <fullName evidence="2">Type II toxin-antitoxin system mRNA interferase toxin, RelE/StbE family</fullName>
    </submittedName>
</protein>
<gene>
    <name evidence="2" type="ORF">GF359_04110</name>
</gene>
<dbReference type="Gene3D" id="3.30.2310.20">
    <property type="entry name" value="RelE-like"/>
    <property type="match status" value="1"/>
</dbReference>
<dbReference type="EMBL" id="WJKJ01000133">
    <property type="protein sequence ID" value="MBD3364382.1"/>
    <property type="molecule type" value="Genomic_DNA"/>
</dbReference>
<reference evidence="2" key="1">
    <citation type="submission" date="2019-11" db="EMBL/GenBank/DDBJ databases">
        <title>Microbial mats filling the niche in hypersaline microbial mats.</title>
        <authorList>
            <person name="Wong H.L."/>
            <person name="Macleod F.I."/>
            <person name="White R.A. III"/>
            <person name="Burns B.P."/>
        </authorList>
    </citation>
    <scope>NUCLEOTIDE SEQUENCE</scope>
    <source>
        <strain evidence="2">Bin_327</strain>
    </source>
</reference>
<dbReference type="PANTHER" id="PTHR38813">
    <property type="match status" value="1"/>
</dbReference>
<evidence type="ECO:0000313" key="3">
    <source>
        <dbReference type="Proteomes" id="UP000630660"/>
    </source>
</evidence>
<dbReference type="InterPro" id="IPR007712">
    <property type="entry name" value="RelE/ParE_toxin"/>
</dbReference>
<name>A0A9D5K8P2_UNCW3</name>
<organism evidence="2 3">
    <name type="scientific">candidate division WOR-3 bacterium</name>
    <dbReference type="NCBI Taxonomy" id="2052148"/>
    <lineage>
        <taxon>Bacteria</taxon>
        <taxon>Bacteria division WOR-3</taxon>
    </lineage>
</organism>
<accession>A0A9D5K8P2</accession>
<dbReference type="InterPro" id="IPR052747">
    <property type="entry name" value="TA_system_RelE_toxin"/>
</dbReference>
<evidence type="ECO:0000256" key="1">
    <source>
        <dbReference type="ARBA" id="ARBA00022649"/>
    </source>
</evidence>
<sequence>MPYRVRVADKAARHLRNLDIQITERIKAKLMWLAENAETVIHHRLSTISFDDEEVYRLRIGSWRVFYHLSHALKEIQVLRIIHRSEAYKDLS</sequence>
<dbReference type="InterPro" id="IPR035093">
    <property type="entry name" value="RelE/ParE_toxin_dom_sf"/>
</dbReference>